<keyword evidence="2" id="KW-1185">Reference proteome</keyword>
<gene>
    <name evidence="1" type="ORF">ACFQ5G_50430</name>
</gene>
<evidence type="ECO:0000313" key="1">
    <source>
        <dbReference type="EMBL" id="MFD1373598.1"/>
    </source>
</evidence>
<dbReference type="RefSeq" id="WP_317796559.1">
    <property type="nucleotide sequence ID" value="NZ_AP028461.1"/>
</dbReference>
<organism evidence="1 2">
    <name type="scientific">Actinoplanes sichuanensis</name>
    <dbReference type="NCBI Taxonomy" id="512349"/>
    <lineage>
        <taxon>Bacteria</taxon>
        <taxon>Bacillati</taxon>
        <taxon>Actinomycetota</taxon>
        <taxon>Actinomycetes</taxon>
        <taxon>Micromonosporales</taxon>
        <taxon>Micromonosporaceae</taxon>
        <taxon>Actinoplanes</taxon>
    </lineage>
</organism>
<reference evidence="2" key="1">
    <citation type="journal article" date="2019" name="Int. J. Syst. Evol. Microbiol.">
        <title>The Global Catalogue of Microorganisms (GCM) 10K type strain sequencing project: providing services to taxonomists for standard genome sequencing and annotation.</title>
        <authorList>
            <consortium name="The Broad Institute Genomics Platform"/>
            <consortium name="The Broad Institute Genome Sequencing Center for Infectious Disease"/>
            <person name="Wu L."/>
            <person name="Ma J."/>
        </authorList>
    </citation>
    <scope>NUCLEOTIDE SEQUENCE [LARGE SCALE GENOMIC DNA]</scope>
    <source>
        <strain evidence="2">CCM 7526</strain>
    </source>
</reference>
<evidence type="ECO:0000313" key="2">
    <source>
        <dbReference type="Proteomes" id="UP001597183"/>
    </source>
</evidence>
<accession>A0ABW4ASP7</accession>
<dbReference type="EMBL" id="JBHTMK010000070">
    <property type="protein sequence ID" value="MFD1373598.1"/>
    <property type="molecule type" value="Genomic_DNA"/>
</dbReference>
<name>A0ABW4ASP7_9ACTN</name>
<proteinExistence type="predicted"/>
<sequence>MTTRAEAVELCLEALATGRVHGVSPNHDPAHAPFFQTVLGDHGMVRDFGLYEAHYTRWTVDQPWQCQFIVVQAHRMRKPPKWRRLLRELGDFDLVPGDLAVPGSEYIRVVASDSEACIDADTGRLQKISIPAAPPLTRPAAAPAHLRRRVRAAAAGPSSEWPGIPPAAWPHVIATVHNLHRDEPARSPVWTAYGLRVLERAAEVWPADEWAWRWSRFVLERPGTVPVGEVTRVCLAALPMTADEAAALPRDWRTRSPDVVRRSRMTLALLRCAADDVPPPPPPAPEMATWRPLLRHIG</sequence>
<comment type="caution">
    <text evidence="1">The sequence shown here is derived from an EMBL/GenBank/DDBJ whole genome shotgun (WGS) entry which is preliminary data.</text>
</comment>
<protein>
    <submittedName>
        <fullName evidence="1">Uncharacterized protein</fullName>
    </submittedName>
</protein>
<dbReference type="Proteomes" id="UP001597183">
    <property type="component" value="Unassembled WGS sequence"/>
</dbReference>